<sequence>MVSSSTPTRAKRARQEPENNESPLAASIKRRRLNIAAPPSPSTPNALDAVSSAISGALGKARRSSARRVVNALGAGLKKPATAVAGSGEVPDSEDDQPGTPSARKKAVGSAKPSAQSVKVVSSSIYDFPDSDDEMSSTTGGGSLEESRPKETKAPRKNSVAAKLLSSSSKAARSKGQAEGTSGTTDESVIRRRPGVKSRQAPTTSSNTPQLRGILTPSKRSEKRAPKSVAFDGEVKEGRGRAEDIHFDDLPGKSSHSASKTNGLRVPSLGQSNKTSSKTEVKGQEVQADDDADNDDETVTDEERLLLDRCTGKRQIKLRGQEEAYDKALRLVEQTVVAGEGNSMLVIGARGCGKTALVENVISEIAAEHKDDFHVVRLNGFIHTDDKIALKEIWRQLGKEMEVEDGLINKTNNYADTLASLLAVLSHPSEIAGADPGVTSKSVVFVMDEFDLFATHARQTLLYNLFDIAQARKAPIAVVGLTSKVDVVETLEKRVKSRFSHRYVYLSLPKTLGAYWDICKQSLMVEPDEVMLAGLSGPSAGRKVFNDWWNKQIEISASQPWLTMPSAEAGLALEAPESKIVLLESLSDLDLALLIAAARLDIVAHTDTVNFAMAYDEYTSLMGRQRVMSATSGVLALGGGARTWGRGVAGTAWEHLISVGLLTLASGVGRASAGNMGLEAKMWKVDVALEEIPVALKPSSILARWCREI</sequence>
<proteinExistence type="inferred from homology"/>
<evidence type="ECO:0000313" key="9">
    <source>
        <dbReference type="EMBL" id="ELQ45053.1"/>
    </source>
</evidence>
<keyword evidence="3" id="KW-0235">DNA replication</keyword>
<evidence type="ECO:0000259" key="8">
    <source>
        <dbReference type="Pfam" id="PF14629"/>
    </source>
</evidence>
<feature type="compositionally biased region" description="Low complexity" evidence="6">
    <location>
        <begin position="157"/>
        <end position="175"/>
    </location>
</feature>
<dbReference type="PANTHER" id="PTHR12087">
    <property type="entry name" value="ORIGIN RECOGNITION COMPLEX SUBUNIT 4"/>
    <property type="match status" value="1"/>
</dbReference>
<feature type="domain" description="Origin recognition complex subunit 4 C-terminal" evidence="8">
    <location>
        <begin position="554"/>
        <end position="695"/>
    </location>
</feature>
<evidence type="ECO:0000259" key="7">
    <source>
        <dbReference type="Pfam" id="PF13191"/>
    </source>
</evidence>
<evidence type="ECO:0000256" key="3">
    <source>
        <dbReference type="ARBA" id="ARBA00022705"/>
    </source>
</evidence>
<comment type="subcellular location">
    <subcellularLocation>
        <location evidence="1">Nucleus</location>
    </subcellularLocation>
</comment>
<name>A0AA97PSC5_PYRO3</name>
<dbReference type="Proteomes" id="UP000011086">
    <property type="component" value="Unassembled WGS sequence"/>
</dbReference>
<feature type="compositionally biased region" description="Basic and acidic residues" evidence="6">
    <location>
        <begin position="233"/>
        <end position="251"/>
    </location>
</feature>
<dbReference type="GO" id="GO:0006270">
    <property type="term" value="P:DNA replication initiation"/>
    <property type="evidence" value="ECO:0007669"/>
    <property type="project" value="TreeGrafter"/>
</dbReference>
<feature type="domain" description="Orc1-like AAA ATPase" evidence="7">
    <location>
        <begin position="318"/>
        <end position="479"/>
    </location>
</feature>
<dbReference type="Gene3D" id="3.40.50.300">
    <property type="entry name" value="P-loop containing nucleotide triphosphate hydrolases"/>
    <property type="match status" value="1"/>
</dbReference>
<dbReference type="FunFam" id="3.40.50.300:FF:001597">
    <property type="entry name" value="Origin recognition complex subunit Orc4"/>
    <property type="match status" value="1"/>
</dbReference>
<feature type="compositionally biased region" description="Basic and acidic residues" evidence="6">
    <location>
        <begin position="145"/>
        <end position="154"/>
    </location>
</feature>
<dbReference type="SUPFAM" id="SSF52540">
    <property type="entry name" value="P-loop containing nucleoside triphosphate hydrolases"/>
    <property type="match status" value="1"/>
</dbReference>
<dbReference type="InterPro" id="IPR032705">
    <property type="entry name" value="ORC4_C"/>
</dbReference>
<dbReference type="InterPro" id="IPR016527">
    <property type="entry name" value="ORC4"/>
</dbReference>
<organism evidence="9">
    <name type="scientific">Pyricularia oryzae (strain Y34)</name>
    <name type="common">Rice blast fungus</name>
    <name type="synonym">Magnaporthe oryzae</name>
    <dbReference type="NCBI Taxonomy" id="1143189"/>
    <lineage>
        <taxon>Eukaryota</taxon>
        <taxon>Fungi</taxon>
        <taxon>Dikarya</taxon>
        <taxon>Ascomycota</taxon>
        <taxon>Pezizomycotina</taxon>
        <taxon>Sordariomycetes</taxon>
        <taxon>Sordariomycetidae</taxon>
        <taxon>Magnaporthales</taxon>
        <taxon>Pyriculariaceae</taxon>
        <taxon>Pyricularia</taxon>
    </lineage>
</organism>
<evidence type="ECO:0000256" key="5">
    <source>
        <dbReference type="ARBA" id="ARBA00023242"/>
    </source>
</evidence>
<dbReference type="GO" id="GO:0003688">
    <property type="term" value="F:DNA replication origin binding"/>
    <property type="evidence" value="ECO:0007669"/>
    <property type="project" value="TreeGrafter"/>
</dbReference>
<feature type="compositionally biased region" description="Polar residues" evidence="6">
    <location>
        <begin position="200"/>
        <end position="210"/>
    </location>
</feature>
<dbReference type="InterPro" id="IPR027417">
    <property type="entry name" value="P-loop_NTPase"/>
</dbReference>
<accession>A0AA97PSC5</accession>
<keyword evidence="5" id="KW-0539">Nucleus</keyword>
<dbReference type="CDD" id="cd00009">
    <property type="entry name" value="AAA"/>
    <property type="match status" value="1"/>
</dbReference>
<reference evidence="9" key="1">
    <citation type="journal article" date="2012" name="PLoS Genet.">
        <title>Comparative analysis of the genomes of two field isolates of the rice blast fungus Magnaporthe oryzae.</title>
        <authorList>
            <person name="Xue M."/>
            <person name="Yang J."/>
            <person name="Li Z."/>
            <person name="Hu S."/>
            <person name="Yao N."/>
            <person name="Dean R.A."/>
            <person name="Zhao W."/>
            <person name="Shen M."/>
            <person name="Zhang H."/>
            <person name="Li C."/>
            <person name="Liu L."/>
            <person name="Cao L."/>
            <person name="Xu X."/>
            <person name="Xing Y."/>
            <person name="Hsiang T."/>
            <person name="Zhang Z."/>
            <person name="Xu J.R."/>
            <person name="Peng Y.L."/>
        </authorList>
    </citation>
    <scope>NUCLEOTIDE SEQUENCE</scope>
    <source>
        <strain evidence="9">Y34</strain>
    </source>
</reference>
<evidence type="ECO:0000256" key="4">
    <source>
        <dbReference type="ARBA" id="ARBA00023125"/>
    </source>
</evidence>
<feature type="compositionally biased region" description="Polar residues" evidence="6">
    <location>
        <begin position="113"/>
        <end position="125"/>
    </location>
</feature>
<dbReference type="Pfam" id="PF13191">
    <property type="entry name" value="AAA_16"/>
    <property type="match status" value="1"/>
</dbReference>
<dbReference type="InterPro" id="IPR041664">
    <property type="entry name" value="AAA_16"/>
</dbReference>
<feature type="region of interest" description="Disordered" evidence="6">
    <location>
        <begin position="1"/>
        <end position="29"/>
    </location>
</feature>
<feature type="region of interest" description="Disordered" evidence="6">
    <location>
        <begin position="73"/>
        <end position="300"/>
    </location>
</feature>
<dbReference type="PANTHER" id="PTHR12087:SF0">
    <property type="entry name" value="ORIGIN RECOGNITION COMPLEX SUBUNIT 4"/>
    <property type="match status" value="1"/>
</dbReference>
<evidence type="ECO:0000256" key="6">
    <source>
        <dbReference type="SAM" id="MobiDB-lite"/>
    </source>
</evidence>
<gene>
    <name evidence="9" type="ORF">OOU_Y34scaffold00022g41</name>
</gene>
<evidence type="ECO:0000256" key="1">
    <source>
        <dbReference type="ARBA" id="ARBA00004123"/>
    </source>
</evidence>
<feature type="compositionally biased region" description="Acidic residues" evidence="6">
    <location>
        <begin position="287"/>
        <end position="300"/>
    </location>
</feature>
<dbReference type="Pfam" id="PF14629">
    <property type="entry name" value="ORC4_C"/>
    <property type="match status" value="1"/>
</dbReference>
<keyword evidence="4" id="KW-0238">DNA-binding</keyword>
<evidence type="ECO:0000256" key="2">
    <source>
        <dbReference type="ARBA" id="ARBA00005334"/>
    </source>
</evidence>
<dbReference type="EMBL" id="JH793416">
    <property type="protein sequence ID" value="ELQ45053.1"/>
    <property type="molecule type" value="Genomic_DNA"/>
</dbReference>
<dbReference type="GO" id="GO:0005664">
    <property type="term" value="C:nuclear origin of replication recognition complex"/>
    <property type="evidence" value="ECO:0007669"/>
    <property type="project" value="TreeGrafter"/>
</dbReference>
<comment type="similarity">
    <text evidence="2">Belongs to the ORC4 family.</text>
</comment>
<dbReference type="AlphaFoldDB" id="A0AA97PSC5"/>
<protein>
    <submittedName>
        <fullName evidence="9">Origin recognition complex subunit 4</fullName>
    </submittedName>
</protein>